<dbReference type="EMBL" id="QTSX02002875">
    <property type="protein sequence ID" value="KAJ9074012.1"/>
    <property type="molecule type" value="Genomic_DNA"/>
</dbReference>
<gene>
    <name evidence="1" type="ORF">DSO57_1010568</name>
</gene>
<reference evidence="1" key="1">
    <citation type="submission" date="2022-04" db="EMBL/GenBank/DDBJ databases">
        <title>Genome of the entomopathogenic fungus Entomophthora muscae.</title>
        <authorList>
            <person name="Elya C."/>
            <person name="Lovett B.R."/>
            <person name="Lee E."/>
            <person name="Macias A.M."/>
            <person name="Hajek A.E."/>
            <person name="De Bivort B.L."/>
            <person name="Kasson M.T."/>
            <person name="De Fine Licht H.H."/>
            <person name="Stajich J.E."/>
        </authorList>
    </citation>
    <scope>NUCLEOTIDE SEQUENCE</scope>
    <source>
        <strain evidence="1">Berkeley</strain>
    </source>
</reference>
<proteinExistence type="predicted"/>
<organism evidence="1 2">
    <name type="scientific">Entomophthora muscae</name>
    <dbReference type="NCBI Taxonomy" id="34485"/>
    <lineage>
        <taxon>Eukaryota</taxon>
        <taxon>Fungi</taxon>
        <taxon>Fungi incertae sedis</taxon>
        <taxon>Zoopagomycota</taxon>
        <taxon>Entomophthoromycotina</taxon>
        <taxon>Entomophthoromycetes</taxon>
        <taxon>Entomophthorales</taxon>
        <taxon>Entomophthoraceae</taxon>
        <taxon>Entomophthora</taxon>
    </lineage>
</organism>
<dbReference type="Proteomes" id="UP001165960">
    <property type="component" value="Unassembled WGS sequence"/>
</dbReference>
<evidence type="ECO:0000313" key="2">
    <source>
        <dbReference type="Proteomes" id="UP001165960"/>
    </source>
</evidence>
<keyword evidence="2" id="KW-1185">Reference proteome</keyword>
<sequence>MAKNWTPLYMPKPYDSFSNLLLQIICILTISTSILCYTTTGSKISKPSFRNIPDTYSCVTNKLSPTVNVKALTATKQKFTANVQTSAITEQIHSTTTRKPTTTKLLPTAIEQMPIATAQAPTTLTSPTCKPSSNQASMSQPAICQPLPSYSSRPVSIHSFEK</sequence>
<name>A0ACC2TIE7_9FUNG</name>
<comment type="caution">
    <text evidence="1">The sequence shown here is derived from an EMBL/GenBank/DDBJ whole genome shotgun (WGS) entry which is preliminary data.</text>
</comment>
<evidence type="ECO:0000313" key="1">
    <source>
        <dbReference type="EMBL" id="KAJ9074012.1"/>
    </source>
</evidence>
<protein>
    <submittedName>
        <fullName evidence="1">Uncharacterized protein</fullName>
    </submittedName>
</protein>
<accession>A0ACC2TIE7</accession>